<dbReference type="RefSeq" id="WP_179726581.1">
    <property type="nucleotide sequence ID" value="NZ_BAABEF010000001.1"/>
</dbReference>
<evidence type="ECO:0000256" key="2">
    <source>
        <dbReference type="ARBA" id="ARBA00022679"/>
    </source>
</evidence>
<protein>
    <submittedName>
        <fullName evidence="5">Glycosyltransferase involved in cell wall biosynthesis</fullName>
    </submittedName>
</protein>
<gene>
    <name evidence="5" type="ORF">BJ958_001861</name>
</gene>
<dbReference type="SUPFAM" id="SSF53756">
    <property type="entry name" value="UDP-Glycosyltransferase/glycogen phosphorylase"/>
    <property type="match status" value="1"/>
</dbReference>
<dbReference type="PANTHER" id="PTHR45947:SF3">
    <property type="entry name" value="SULFOQUINOVOSYL TRANSFERASE SQD2"/>
    <property type="match status" value="1"/>
</dbReference>
<dbReference type="Gene3D" id="3.40.50.2000">
    <property type="entry name" value="Glycogen Phosphorylase B"/>
    <property type="match status" value="2"/>
</dbReference>
<dbReference type="CDD" id="cd03801">
    <property type="entry name" value="GT4_PimA-like"/>
    <property type="match status" value="1"/>
</dbReference>
<reference evidence="5 6" key="1">
    <citation type="submission" date="2020-07" db="EMBL/GenBank/DDBJ databases">
        <title>Sequencing the genomes of 1000 actinobacteria strains.</title>
        <authorList>
            <person name="Klenk H.-P."/>
        </authorList>
    </citation>
    <scope>NUCLEOTIDE SEQUENCE [LARGE SCALE GENOMIC DNA]</scope>
    <source>
        <strain evidence="5 6">DSM 19082</strain>
    </source>
</reference>
<keyword evidence="1" id="KW-0328">Glycosyltransferase</keyword>
<dbReference type="EMBL" id="JACCBF010000001">
    <property type="protein sequence ID" value="NYD30315.1"/>
    <property type="molecule type" value="Genomic_DNA"/>
</dbReference>
<comment type="caution">
    <text evidence="5">The sequence shown here is derived from an EMBL/GenBank/DDBJ whole genome shotgun (WGS) entry which is preliminary data.</text>
</comment>
<evidence type="ECO:0000313" key="5">
    <source>
        <dbReference type="EMBL" id="NYD30315.1"/>
    </source>
</evidence>
<evidence type="ECO:0000256" key="1">
    <source>
        <dbReference type="ARBA" id="ARBA00022676"/>
    </source>
</evidence>
<dbReference type="InterPro" id="IPR001296">
    <property type="entry name" value="Glyco_trans_1"/>
</dbReference>
<dbReference type="AlphaFoldDB" id="A0A852RGM9"/>
<organism evidence="5 6">
    <name type="scientific">Nocardioides kongjuensis</name>
    <dbReference type="NCBI Taxonomy" id="349522"/>
    <lineage>
        <taxon>Bacteria</taxon>
        <taxon>Bacillati</taxon>
        <taxon>Actinomycetota</taxon>
        <taxon>Actinomycetes</taxon>
        <taxon>Propionibacteriales</taxon>
        <taxon>Nocardioidaceae</taxon>
        <taxon>Nocardioides</taxon>
    </lineage>
</organism>
<keyword evidence="2 5" id="KW-0808">Transferase</keyword>
<evidence type="ECO:0000259" key="4">
    <source>
        <dbReference type="Pfam" id="PF13439"/>
    </source>
</evidence>
<dbReference type="PANTHER" id="PTHR45947">
    <property type="entry name" value="SULFOQUINOVOSYL TRANSFERASE SQD2"/>
    <property type="match status" value="1"/>
</dbReference>
<dbReference type="GO" id="GO:0016758">
    <property type="term" value="F:hexosyltransferase activity"/>
    <property type="evidence" value="ECO:0007669"/>
    <property type="project" value="TreeGrafter"/>
</dbReference>
<dbReference type="InterPro" id="IPR028098">
    <property type="entry name" value="Glyco_trans_4-like_N"/>
</dbReference>
<proteinExistence type="predicted"/>
<name>A0A852RGM9_9ACTN</name>
<dbReference type="GO" id="GO:1901137">
    <property type="term" value="P:carbohydrate derivative biosynthetic process"/>
    <property type="evidence" value="ECO:0007669"/>
    <property type="project" value="UniProtKB-ARBA"/>
</dbReference>
<dbReference type="Pfam" id="PF13439">
    <property type="entry name" value="Glyco_transf_4"/>
    <property type="match status" value="1"/>
</dbReference>
<feature type="domain" description="Glycosyltransferase subfamily 4-like N-terminal" evidence="4">
    <location>
        <begin position="16"/>
        <end position="178"/>
    </location>
</feature>
<sequence length="386" mass="40931">MRIAIAYDCLYPWTLGGGERQYRAFAEEFAAQGHSVSYLTRQQWDGPVPTVPGIEVVAVAGRARLHDRSGARRAGPALGFAARLCLHLVRHRRRYDAVVVSALPATNVPAARLALLGSPVVLVSDWLEVWTPERWRAYSGPVMGRVAWALQRLAARLSPSATCHSALSADRLSRSGLRSLPLRSPGLVFPEDHGAAAVVPPATPHVVYVGRHIQDKRVEALPAAIAAARAVLPDLTATIYGDGPTREHVRSEVERLGLRDVVDLPGFVDRSVLDAGLRTASVLVNPSEREGYGLVVVEAAAAGTPVVVVDGPDNASVELVVPGRNGAVARSTAADDLAEAILSVVDGGSALRSSARAWYDDHARAGSVAVTARGVLELIEARAAGR</sequence>
<dbReference type="Pfam" id="PF00534">
    <property type="entry name" value="Glycos_transf_1"/>
    <property type="match status" value="1"/>
</dbReference>
<dbReference type="Proteomes" id="UP000582231">
    <property type="component" value="Unassembled WGS sequence"/>
</dbReference>
<evidence type="ECO:0000313" key="6">
    <source>
        <dbReference type="Proteomes" id="UP000582231"/>
    </source>
</evidence>
<evidence type="ECO:0000259" key="3">
    <source>
        <dbReference type="Pfam" id="PF00534"/>
    </source>
</evidence>
<keyword evidence="6" id="KW-1185">Reference proteome</keyword>
<accession>A0A852RGM9</accession>
<feature type="domain" description="Glycosyl transferase family 1" evidence="3">
    <location>
        <begin position="204"/>
        <end position="348"/>
    </location>
</feature>
<dbReference type="InterPro" id="IPR050194">
    <property type="entry name" value="Glycosyltransferase_grp1"/>
</dbReference>